<organism evidence="2 3">
    <name type="scientific">Marinobacter persicus</name>
    <dbReference type="NCBI Taxonomy" id="930118"/>
    <lineage>
        <taxon>Bacteria</taxon>
        <taxon>Pseudomonadati</taxon>
        <taxon>Pseudomonadota</taxon>
        <taxon>Gammaproteobacteria</taxon>
        <taxon>Pseudomonadales</taxon>
        <taxon>Marinobacteraceae</taxon>
        <taxon>Marinobacter</taxon>
    </lineage>
</organism>
<dbReference type="EMBL" id="PTIT01000036">
    <property type="protein sequence ID" value="PPK50042.1"/>
    <property type="molecule type" value="Genomic_DNA"/>
</dbReference>
<gene>
    <name evidence="2" type="ORF">B0H24_103612</name>
    <name evidence="1" type="ORF">BY455_13612</name>
</gene>
<reference evidence="2 3" key="2">
    <citation type="submission" date="2018-02" db="EMBL/GenBank/DDBJ databases">
        <title>Subsurface microbial communities from deep shales in Ohio and West Virginia, USA.</title>
        <authorList>
            <person name="Wrighton K."/>
        </authorList>
    </citation>
    <scope>NUCLEOTIDE SEQUENCE [LARGE SCALE GENOMIC DNA]</scope>
    <source>
        <strain evidence="2 3">UTICA-S1B9</strain>
    </source>
</reference>
<dbReference type="InterPro" id="IPR025586">
    <property type="entry name" value="PcfJ"/>
</dbReference>
<dbReference type="EMBL" id="PTIU01000036">
    <property type="protein sequence ID" value="PPK52228.1"/>
    <property type="molecule type" value="Genomic_DNA"/>
</dbReference>
<protein>
    <submittedName>
        <fullName evidence="2">PcfJ-like protein</fullName>
    </submittedName>
</protein>
<name>A0A2S6G2N4_9GAMM</name>
<evidence type="ECO:0000313" key="1">
    <source>
        <dbReference type="EMBL" id="PPK50042.1"/>
    </source>
</evidence>
<reference evidence="1 4" key="1">
    <citation type="submission" date="2018-02" db="EMBL/GenBank/DDBJ databases">
        <title>Deep subsurface shale carbon reservoir microbial communities from Ohio and West Virginia, USA.</title>
        <authorList>
            <person name="Wrighton K."/>
        </authorList>
    </citation>
    <scope>NUCLEOTIDE SEQUENCE [LARGE SCALE GENOMIC DNA]</scope>
    <source>
        <strain evidence="1 4">UTICA-S1B6</strain>
    </source>
</reference>
<keyword evidence="4" id="KW-1185">Reference proteome</keyword>
<accession>A0A2S6G2N4</accession>
<comment type="caution">
    <text evidence="2">The sequence shown here is derived from an EMBL/GenBank/DDBJ whole genome shotgun (WGS) entry which is preliminary data.</text>
</comment>
<evidence type="ECO:0000313" key="3">
    <source>
        <dbReference type="Proteomes" id="UP000239446"/>
    </source>
</evidence>
<dbReference type="RefSeq" id="WP_104417380.1">
    <property type="nucleotide sequence ID" value="NZ_PTIT01000036.1"/>
</dbReference>
<dbReference type="Proteomes" id="UP000239446">
    <property type="component" value="Unassembled WGS sequence"/>
</dbReference>
<proteinExistence type="predicted"/>
<evidence type="ECO:0000313" key="2">
    <source>
        <dbReference type="EMBL" id="PPK52228.1"/>
    </source>
</evidence>
<dbReference type="AlphaFoldDB" id="A0A2S6G2N4"/>
<dbReference type="OrthoDB" id="5620376at2"/>
<dbReference type="Pfam" id="PF14284">
    <property type="entry name" value="PcfJ"/>
    <property type="match status" value="1"/>
</dbReference>
<dbReference type="Proteomes" id="UP000239648">
    <property type="component" value="Unassembled WGS sequence"/>
</dbReference>
<sequence>MHTDTVEFDLSQVLNYPITVRIKGWHSDQPLQWTSFNDDGLVAEGVFLEAPGLPLFTLGDDKGQRLCDAIPADINAICGLMPAMDFQLAQACAVSAAARQLASDAPLLFLLAVDYARQQPLSVDAFEQLLTFRRADILNAAGLRGSKSLARLVGRLKLSPMMPWELDDVRRALQQPDFLALLRHHPEVHLNHLRLLLRVRRPLWPGMLCLVNEYTQAADLTWTYRMIRDTLNLAGGNERVLAQVNSREDLQDQHDRFIERFNRQNHRNSEEKRLELAQELEEEHGEYPQPPIAPVEGIEPLTSWLELLEEGATMRHCVGSYDVAVAGGEVFIYRMISPERLTISLEHRNNAWVVGEVRASCNANPSPDTLERVRRWVNL</sequence>
<evidence type="ECO:0000313" key="4">
    <source>
        <dbReference type="Proteomes" id="UP000239648"/>
    </source>
</evidence>